<dbReference type="AlphaFoldDB" id="A0AAD6ZLD2"/>
<keyword evidence="3" id="KW-1185">Reference proteome</keyword>
<dbReference type="Proteomes" id="UP001218218">
    <property type="component" value="Unassembled WGS sequence"/>
</dbReference>
<feature type="transmembrane region" description="Helical" evidence="1">
    <location>
        <begin position="165"/>
        <end position="186"/>
    </location>
</feature>
<gene>
    <name evidence="2" type="ORF">DFH08DRAFT_967898</name>
</gene>
<protein>
    <submittedName>
        <fullName evidence="2">Uncharacterized protein</fullName>
    </submittedName>
</protein>
<keyword evidence="1" id="KW-0812">Transmembrane</keyword>
<organism evidence="2 3">
    <name type="scientific">Mycena albidolilacea</name>
    <dbReference type="NCBI Taxonomy" id="1033008"/>
    <lineage>
        <taxon>Eukaryota</taxon>
        <taxon>Fungi</taxon>
        <taxon>Dikarya</taxon>
        <taxon>Basidiomycota</taxon>
        <taxon>Agaricomycotina</taxon>
        <taxon>Agaricomycetes</taxon>
        <taxon>Agaricomycetidae</taxon>
        <taxon>Agaricales</taxon>
        <taxon>Marasmiineae</taxon>
        <taxon>Mycenaceae</taxon>
        <taxon>Mycena</taxon>
    </lineage>
</organism>
<keyword evidence="1" id="KW-0472">Membrane</keyword>
<name>A0AAD6ZLD2_9AGAR</name>
<dbReference type="PANTHER" id="PTHR40465:SF1">
    <property type="entry name" value="DUF6534 DOMAIN-CONTAINING PROTEIN"/>
    <property type="match status" value="1"/>
</dbReference>
<keyword evidence="1" id="KW-1133">Transmembrane helix</keyword>
<dbReference type="EMBL" id="JARIHO010000041">
    <property type="protein sequence ID" value="KAJ7327465.1"/>
    <property type="molecule type" value="Genomic_DNA"/>
</dbReference>
<comment type="caution">
    <text evidence="2">The sequence shown here is derived from an EMBL/GenBank/DDBJ whole genome shotgun (WGS) entry which is preliminary data.</text>
</comment>
<sequence>MPASNVLQAVLSPEDPLFGLIYYVLGGWLIGSSLVLLLEGILISQVYNYYSRYSEDSIALKCAVIVLFLLTILNAITWINIVSYICNPAGTVALNREWYQVVNIPLGAVIAAYVQSYYCYRLRKLSGKWWYVTPLVTVMLLGLLSAIITASVLAKSGKSSHWFTVHVSCTFATDVLITGASTFFLVKARQEVLSHTRKLINDLIKVSCQTALPATTAALIELICSRIGGPALKPQATNSIILVLLDIVPIIYACVSARYTT</sequence>
<feature type="transmembrane region" description="Helical" evidence="1">
    <location>
        <begin position="58"/>
        <end position="81"/>
    </location>
</feature>
<evidence type="ECO:0000256" key="1">
    <source>
        <dbReference type="SAM" id="Phobius"/>
    </source>
</evidence>
<evidence type="ECO:0000313" key="2">
    <source>
        <dbReference type="EMBL" id="KAJ7327465.1"/>
    </source>
</evidence>
<proteinExistence type="predicted"/>
<evidence type="ECO:0000313" key="3">
    <source>
        <dbReference type="Proteomes" id="UP001218218"/>
    </source>
</evidence>
<dbReference type="PANTHER" id="PTHR40465">
    <property type="entry name" value="CHROMOSOME 1, WHOLE GENOME SHOTGUN SEQUENCE"/>
    <property type="match status" value="1"/>
</dbReference>
<reference evidence="2" key="1">
    <citation type="submission" date="2023-03" db="EMBL/GenBank/DDBJ databases">
        <title>Massive genome expansion in bonnet fungi (Mycena s.s.) driven by repeated elements and novel gene families across ecological guilds.</title>
        <authorList>
            <consortium name="Lawrence Berkeley National Laboratory"/>
            <person name="Harder C.B."/>
            <person name="Miyauchi S."/>
            <person name="Viragh M."/>
            <person name="Kuo A."/>
            <person name="Thoen E."/>
            <person name="Andreopoulos B."/>
            <person name="Lu D."/>
            <person name="Skrede I."/>
            <person name="Drula E."/>
            <person name="Henrissat B."/>
            <person name="Morin E."/>
            <person name="Kohler A."/>
            <person name="Barry K."/>
            <person name="LaButti K."/>
            <person name="Morin E."/>
            <person name="Salamov A."/>
            <person name="Lipzen A."/>
            <person name="Mereny Z."/>
            <person name="Hegedus B."/>
            <person name="Baldrian P."/>
            <person name="Stursova M."/>
            <person name="Weitz H."/>
            <person name="Taylor A."/>
            <person name="Grigoriev I.V."/>
            <person name="Nagy L.G."/>
            <person name="Martin F."/>
            <person name="Kauserud H."/>
        </authorList>
    </citation>
    <scope>NUCLEOTIDE SEQUENCE</scope>
    <source>
        <strain evidence="2">CBHHK002</strain>
    </source>
</reference>
<feature type="transmembrane region" description="Helical" evidence="1">
    <location>
        <begin position="129"/>
        <end position="153"/>
    </location>
</feature>
<accession>A0AAD6ZLD2</accession>
<feature type="transmembrane region" description="Helical" evidence="1">
    <location>
        <begin position="20"/>
        <end position="38"/>
    </location>
</feature>
<feature type="transmembrane region" description="Helical" evidence="1">
    <location>
        <begin position="101"/>
        <end position="120"/>
    </location>
</feature>